<dbReference type="SMART" id="SM01329">
    <property type="entry name" value="Iso_dh"/>
    <property type="match status" value="1"/>
</dbReference>
<accession>A0A2S8G3J9</accession>
<evidence type="ECO:0000313" key="5">
    <source>
        <dbReference type="Proteomes" id="UP000240009"/>
    </source>
</evidence>
<proteinExistence type="inferred from homology"/>
<dbReference type="GO" id="GO:0000287">
    <property type="term" value="F:magnesium ion binding"/>
    <property type="evidence" value="ECO:0007669"/>
    <property type="project" value="InterPro"/>
</dbReference>
<dbReference type="GO" id="GO:0004449">
    <property type="term" value="F:isocitrate dehydrogenase (NAD+) activity"/>
    <property type="evidence" value="ECO:0007669"/>
    <property type="project" value="TreeGrafter"/>
</dbReference>
<dbReference type="PANTHER" id="PTHR11835:SF34">
    <property type="entry name" value="ISOCITRATE DEHYDROGENASE [NAD] SUBUNIT ALPHA, MITOCHONDRIAL"/>
    <property type="match status" value="1"/>
</dbReference>
<evidence type="ECO:0000313" key="4">
    <source>
        <dbReference type="EMBL" id="PQO38993.1"/>
    </source>
</evidence>
<name>A0A2S8G3J9_9BACT</name>
<dbReference type="SUPFAM" id="SSF53659">
    <property type="entry name" value="Isocitrate/Isopropylmalate dehydrogenase-like"/>
    <property type="match status" value="1"/>
</dbReference>
<dbReference type="InterPro" id="IPR019818">
    <property type="entry name" value="IsoCit/isopropylmalate_DH_CS"/>
</dbReference>
<dbReference type="EMBL" id="PUIA01000016">
    <property type="protein sequence ID" value="PQO38993.1"/>
    <property type="molecule type" value="Genomic_DNA"/>
</dbReference>
<dbReference type="GO" id="GO:0051287">
    <property type="term" value="F:NAD binding"/>
    <property type="evidence" value="ECO:0007669"/>
    <property type="project" value="InterPro"/>
</dbReference>
<protein>
    <submittedName>
        <fullName evidence="4">Isocitrate dehydrogenase</fullName>
    </submittedName>
</protein>
<evidence type="ECO:0000256" key="2">
    <source>
        <dbReference type="ARBA" id="ARBA00023002"/>
    </source>
</evidence>
<sequence>MAYEVTLITGDGTGPELAEAARKCVDATGVAINWDVQEAGIDVMERIGTPIPDSTIESVRRTKCALKAPITTPVGTGFRSINVYLRQELGLYACIRPCKYYPGVRSYFSELGVDIVIVRENTEDLYAGVEFEKGKPETAQLIEFINGLPSDRKIKTGAEETGVSIKPISVSGTERIVRCAFDYAQKNGRKKVTAVHKANIMKYSDGLYLATATEVAKDYPDIEFEERIVDNMCMQLVQKPELYDVIVLPNLYGDILSDLGAGIVGGLGVAPGANIGPNGAVFEATHGSAPKYKGLNKVNPTALILSGMLMLQHMGETDAAKRLETAVADVIAEGKNVTYDLKPNRDDPTAVGTQEMAAAICAKLQG</sequence>
<organism evidence="4 5">
    <name type="scientific">Blastopirellula marina</name>
    <dbReference type="NCBI Taxonomy" id="124"/>
    <lineage>
        <taxon>Bacteria</taxon>
        <taxon>Pseudomonadati</taxon>
        <taxon>Planctomycetota</taxon>
        <taxon>Planctomycetia</taxon>
        <taxon>Pirellulales</taxon>
        <taxon>Pirellulaceae</taxon>
        <taxon>Blastopirellula</taxon>
    </lineage>
</organism>
<gene>
    <name evidence="4" type="ORF">C5Y96_03745</name>
</gene>
<dbReference type="Proteomes" id="UP000240009">
    <property type="component" value="Unassembled WGS sequence"/>
</dbReference>
<dbReference type="PANTHER" id="PTHR11835">
    <property type="entry name" value="DECARBOXYLATING DEHYDROGENASES-ISOCITRATE, ISOPROPYLMALATE, TARTRATE"/>
    <property type="match status" value="1"/>
</dbReference>
<keyword evidence="2" id="KW-0560">Oxidoreductase</keyword>
<feature type="domain" description="Isopropylmalate dehydrogenase-like" evidence="3">
    <location>
        <begin position="4"/>
        <end position="360"/>
    </location>
</feature>
<evidence type="ECO:0000256" key="1">
    <source>
        <dbReference type="ARBA" id="ARBA00007769"/>
    </source>
</evidence>
<dbReference type="GO" id="GO:0006102">
    <property type="term" value="P:isocitrate metabolic process"/>
    <property type="evidence" value="ECO:0007669"/>
    <property type="project" value="TreeGrafter"/>
</dbReference>
<dbReference type="RefSeq" id="WP_105350192.1">
    <property type="nucleotide sequence ID" value="NZ_PUIA01000016.1"/>
</dbReference>
<dbReference type="Pfam" id="PF00180">
    <property type="entry name" value="Iso_dh"/>
    <property type="match status" value="1"/>
</dbReference>
<dbReference type="GO" id="GO:0006099">
    <property type="term" value="P:tricarboxylic acid cycle"/>
    <property type="evidence" value="ECO:0007669"/>
    <property type="project" value="TreeGrafter"/>
</dbReference>
<dbReference type="AlphaFoldDB" id="A0A2S8G3J9"/>
<comment type="caution">
    <text evidence="4">The sequence shown here is derived from an EMBL/GenBank/DDBJ whole genome shotgun (WGS) entry which is preliminary data.</text>
</comment>
<dbReference type="PROSITE" id="PS00470">
    <property type="entry name" value="IDH_IMDH"/>
    <property type="match status" value="1"/>
</dbReference>
<reference evidence="4 5" key="1">
    <citation type="submission" date="2018-02" db="EMBL/GenBank/DDBJ databases">
        <title>Comparative genomes isolates from brazilian mangrove.</title>
        <authorList>
            <person name="Araujo J.E."/>
            <person name="Taketani R.G."/>
            <person name="Silva M.C.P."/>
            <person name="Loureco M.V."/>
            <person name="Andreote F.D."/>
        </authorList>
    </citation>
    <scope>NUCLEOTIDE SEQUENCE [LARGE SCALE GENOMIC DNA]</scope>
    <source>
        <strain evidence="4 5">HEX-2 MGV</strain>
    </source>
</reference>
<dbReference type="OrthoDB" id="9806254at2"/>
<dbReference type="Gene3D" id="3.40.718.10">
    <property type="entry name" value="Isopropylmalate Dehydrogenase"/>
    <property type="match status" value="1"/>
</dbReference>
<evidence type="ECO:0000259" key="3">
    <source>
        <dbReference type="SMART" id="SM01329"/>
    </source>
</evidence>
<comment type="similarity">
    <text evidence="1">Belongs to the isocitrate and isopropylmalate dehydrogenases family.</text>
</comment>
<dbReference type="InterPro" id="IPR024084">
    <property type="entry name" value="IsoPropMal-DH-like_dom"/>
</dbReference>